<keyword evidence="2" id="KW-1133">Transmembrane helix</keyword>
<accession>A0A5A8CU39</accession>
<feature type="transmembrane region" description="Helical" evidence="2">
    <location>
        <begin position="1031"/>
        <end position="1048"/>
    </location>
</feature>
<feature type="region of interest" description="Disordered" evidence="1">
    <location>
        <begin position="1210"/>
        <end position="1263"/>
    </location>
</feature>
<feature type="transmembrane region" description="Helical" evidence="2">
    <location>
        <begin position="120"/>
        <end position="143"/>
    </location>
</feature>
<evidence type="ECO:0000256" key="2">
    <source>
        <dbReference type="SAM" id="Phobius"/>
    </source>
</evidence>
<proteinExistence type="predicted"/>
<feature type="transmembrane region" description="Helical" evidence="2">
    <location>
        <begin position="203"/>
        <end position="226"/>
    </location>
</feature>
<name>A0A5A8CU39_CAFRO</name>
<evidence type="ECO:0000313" key="4">
    <source>
        <dbReference type="Proteomes" id="UP000323011"/>
    </source>
</evidence>
<comment type="caution">
    <text evidence="3">The sequence shown here is derived from an EMBL/GenBank/DDBJ whole genome shotgun (WGS) entry which is preliminary data.</text>
</comment>
<dbReference type="Proteomes" id="UP000323011">
    <property type="component" value="Unassembled WGS sequence"/>
</dbReference>
<keyword evidence="2" id="KW-0472">Membrane</keyword>
<keyword evidence="2" id="KW-0812">Transmembrane</keyword>
<dbReference type="OMA" id="MYLGTWI"/>
<dbReference type="InterPro" id="IPR045122">
    <property type="entry name" value="Csc1-like"/>
</dbReference>
<keyword evidence="4" id="KW-1185">Reference proteome</keyword>
<dbReference type="GO" id="GO:0005886">
    <property type="term" value="C:plasma membrane"/>
    <property type="evidence" value="ECO:0007669"/>
    <property type="project" value="TreeGrafter"/>
</dbReference>
<feature type="transmembrane region" description="Helical" evidence="2">
    <location>
        <begin position="495"/>
        <end position="514"/>
    </location>
</feature>
<feature type="transmembrane region" description="Helical" evidence="2">
    <location>
        <begin position="699"/>
        <end position="719"/>
    </location>
</feature>
<feature type="transmembrane region" description="Helical" evidence="2">
    <location>
        <begin position="659"/>
        <end position="678"/>
    </location>
</feature>
<dbReference type="GO" id="GO:0005227">
    <property type="term" value="F:calcium-activated cation channel activity"/>
    <property type="evidence" value="ECO:0007669"/>
    <property type="project" value="InterPro"/>
</dbReference>
<evidence type="ECO:0000313" key="3">
    <source>
        <dbReference type="EMBL" id="KAA0155997.1"/>
    </source>
</evidence>
<feature type="compositionally biased region" description="Acidic residues" evidence="1">
    <location>
        <begin position="1241"/>
        <end position="1263"/>
    </location>
</feature>
<feature type="transmembrane region" description="Helical" evidence="2">
    <location>
        <begin position="913"/>
        <end position="940"/>
    </location>
</feature>
<dbReference type="EMBL" id="VLTN01000005">
    <property type="protein sequence ID" value="KAA0155997.1"/>
    <property type="molecule type" value="Genomic_DNA"/>
</dbReference>
<gene>
    <name evidence="3" type="ORF">FNF29_01415</name>
</gene>
<dbReference type="PANTHER" id="PTHR13018:SF5">
    <property type="entry name" value="RE44586P"/>
    <property type="match status" value="1"/>
</dbReference>
<feature type="transmembrane region" description="Helical" evidence="2">
    <location>
        <begin position="960"/>
        <end position="982"/>
    </location>
</feature>
<dbReference type="PANTHER" id="PTHR13018">
    <property type="entry name" value="PROBABLE MEMBRANE PROTEIN DUF221-RELATED"/>
    <property type="match status" value="1"/>
</dbReference>
<protein>
    <recommendedName>
        <fullName evidence="5">CSC1/OSCA1-like cytosolic domain-containing protein</fullName>
    </recommendedName>
</protein>
<evidence type="ECO:0008006" key="5">
    <source>
        <dbReference type="Google" id="ProtNLM"/>
    </source>
</evidence>
<dbReference type="AlphaFoldDB" id="A0A5A8CU39"/>
<feature type="region of interest" description="Disordered" evidence="1">
    <location>
        <begin position="1"/>
        <end position="44"/>
    </location>
</feature>
<feature type="transmembrane region" description="Helical" evidence="2">
    <location>
        <begin position="744"/>
        <end position="763"/>
    </location>
</feature>
<sequence>MAAVAPPPEAHDFEGYGPGGVARGANFASGPAEERGSYEESVDDAPRRGVAQLATTGLANSYEGLDGDDWDDLPFVPPSLPLAVDMADDDVFGGKQLNSCGTDINTLSTLGVGMGIWFRFLCLSFLFFSLCSVLSIPAFALAVQGQRIAGSSTLRSQDAFGFSLASVGNVGPSVAAVAAQNCTSGCSLLTPVVSDISLELPDATLVLVISDAVVWVCLVLFLLAFARAIRHVEDQIADNNIETASYSVMVTGLPKDATVADVRAHFDRLYNLREPDWTYQSCCISKRHGRKVFAKPTKIRTGELRAARDADGVVIAPVLNATNSGDPAYLRSWVAEVTLARPNGVLVNKYRAMQSRIARIHRLRAAAKLYSPDSPFSNPAKFAKATKVVRGAEAAMARIDARLTRRYRTDVVAAFVIFNTEESRRRAVADYAKSNGVCGRMCQPTPLRFRSSAALHQPPVPITVVPAPDPAELLWENLEASSAERCARQGLSTTAMLLITAVSLVFLVLAQQAAKLVDTETPPFAICSAEALTAAGGPSATPTTHRIVRDAGLDATCPGDSRGLYVADITGSEPVPASGISGTDPASCASMCVVPESKSPVCSGGTGGRNFTKSSLIPCFCLDTLTRAQQTGVLLTALSELANEDLCISFAATAIVRNGFVALASLVVVLVNVVLRVVADALTTFERHVSVGSRQSAKVVKILALTFLNTAVITALVNIKFSKDGVPDWISNFFGNIEGFEPQWFAVAGSSIVLTMALNVFTLNMGVLLKLPFSVCPTCRPAGAARVAPTPRSPRGSIDQMVLQPGPLVLPARDLPEPERRAAVQWAKQVRLAQSSVGCCDRLTARCCGCCGPYELCGCLVSACNVLPPSVQCWCCCRGARARGAVTQAELDGMVELPSYDIAQRWPLALNTFFVTATYGAGLPILYPFAAVAFAIAFVVEKVSLLRFSKQPPVMDASLARLSLSLMPLAVILHSVVTIIVFSDPNLLSSRSIFDRFAESSEGTSVENWYLEQLRLVGTPSDLTTRFLRESVIVPAALLLLFLLFLLIRCLTTGRCGNLTTSCCRACCCGRSYLPRMGIDDELKKMPPFTGLYTQPLPRGIKHEIGEVERKQGWRILRDPSVRGDRTAQRKIKVWTEAGMINGKPHAKGERMLTWETIADVGIASYQPTANPEYAAAFLALESAVERTELQKKLRARLLEEHAARLQQSMMAESKAGPGDAAAATEGGERAIATPRLPAEADFDWNVDDEGVADESESGEDEP</sequence>
<organism evidence="3 4">
    <name type="scientific">Cafeteria roenbergensis</name>
    <name type="common">Marine flagellate</name>
    <dbReference type="NCBI Taxonomy" id="33653"/>
    <lineage>
        <taxon>Eukaryota</taxon>
        <taxon>Sar</taxon>
        <taxon>Stramenopiles</taxon>
        <taxon>Bigyra</taxon>
        <taxon>Opalozoa</taxon>
        <taxon>Bicosoecida</taxon>
        <taxon>Cafeteriaceae</taxon>
        <taxon>Cafeteria</taxon>
    </lineage>
</organism>
<evidence type="ECO:0000256" key="1">
    <source>
        <dbReference type="SAM" id="MobiDB-lite"/>
    </source>
</evidence>
<reference evidence="3 4" key="1">
    <citation type="submission" date="2019-07" db="EMBL/GenBank/DDBJ databases">
        <title>Genomes of Cafeteria roenbergensis.</title>
        <authorList>
            <person name="Fischer M.G."/>
            <person name="Hackl T."/>
            <person name="Roman M."/>
        </authorList>
    </citation>
    <scope>NUCLEOTIDE SEQUENCE [LARGE SCALE GENOMIC DNA]</scope>
    <source>
        <strain evidence="3 4">BVI</strain>
    </source>
</reference>